<dbReference type="GO" id="GO:0009252">
    <property type="term" value="P:peptidoglycan biosynthetic process"/>
    <property type="evidence" value="ECO:0007669"/>
    <property type="project" value="UniProtKB-UniRule"/>
</dbReference>
<evidence type="ECO:0000256" key="1">
    <source>
        <dbReference type="ARBA" id="ARBA00022490"/>
    </source>
</evidence>
<keyword evidence="5 10" id="KW-0067">ATP-binding</keyword>
<feature type="binding site" evidence="10">
    <location>
        <begin position="109"/>
        <end position="115"/>
    </location>
    <ligand>
        <name>ATP</name>
        <dbReference type="ChEBI" id="CHEBI:30616"/>
    </ligand>
</feature>
<evidence type="ECO:0000256" key="9">
    <source>
        <dbReference type="ARBA" id="ARBA00023316"/>
    </source>
</evidence>
<keyword evidence="7 10" id="KW-0573">Peptidoglycan synthesis</keyword>
<dbReference type="Pfam" id="PF02875">
    <property type="entry name" value="Mur_ligase_C"/>
    <property type="match status" value="1"/>
</dbReference>
<dbReference type="STRING" id="349102.Rsph17025_0687"/>
<dbReference type="HAMAP" id="MF_02019">
    <property type="entry name" value="MurF"/>
    <property type="match status" value="1"/>
</dbReference>
<feature type="domain" description="Mur ligase C-terminal" evidence="13">
    <location>
        <begin position="330"/>
        <end position="454"/>
    </location>
</feature>
<comment type="catalytic activity">
    <reaction evidence="10 11">
        <text>D-alanyl-D-alanine + UDP-N-acetyl-alpha-D-muramoyl-L-alanyl-gamma-D-glutamyl-meso-2,6-diaminopimelate + ATP = UDP-N-acetyl-alpha-D-muramoyl-L-alanyl-gamma-D-glutamyl-meso-2,6-diaminopimeloyl-D-alanyl-D-alanine + ADP + phosphate + H(+)</text>
        <dbReference type="Rhea" id="RHEA:28374"/>
        <dbReference type="ChEBI" id="CHEBI:15378"/>
        <dbReference type="ChEBI" id="CHEBI:30616"/>
        <dbReference type="ChEBI" id="CHEBI:43474"/>
        <dbReference type="ChEBI" id="CHEBI:57822"/>
        <dbReference type="ChEBI" id="CHEBI:61386"/>
        <dbReference type="ChEBI" id="CHEBI:83905"/>
        <dbReference type="ChEBI" id="CHEBI:456216"/>
        <dbReference type="EC" id="6.3.2.10"/>
    </reaction>
</comment>
<evidence type="ECO:0000259" key="13">
    <source>
        <dbReference type="Pfam" id="PF02875"/>
    </source>
</evidence>
<dbReference type="GO" id="GO:0051301">
    <property type="term" value="P:cell division"/>
    <property type="evidence" value="ECO:0007669"/>
    <property type="project" value="UniProtKB-KW"/>
</dbReference>
<dbReference type="NCBIfam" id="TIGR01143">
    <property type="entry name" value="murF"/>
    <property type="match status" value="1"/>
</dbReference>
<comment type="pathway">
    <text evidence="10 11">Cell wall biogenesis; peptidoglycan biosynthesis.</text>
</comment>
<evidence type="ECO:0000256" key="5">
    <source>
        <dbReference type="ARBA" id="ARBA00022840"/>
    </source>
</evidence>
<dbReference type="SUPFAM" id="SSF53244">
    <property type="entry name" value="MurD-like peptide ligases, peptide-binding domain"/>
    <property type="match status" value="1"/>
</dbReference>
<dbReference type="Gene3D" id="3.90.190.20">
    <property type="entry name" value="Mur ligase, C-terminal domain"/>
    <property type="match status" value="1"/>
</dbReference>
<evidence type="ECO:0000256" key="2">
    <source>
        <dbReference type="ARBA" id="ARBA00022598"/>
    </source>
</evidence>
<evidence type="ECO:0000256" key="11">
    <source>
        <dbReference type="RuleBase" id="RU004136"/>
    </source>
</evidence>
<dbReference type="HOGENOM" id="CLU_031507_4_1_5"/>
<dbReference type="Gene3D" id="3.40.1390.10">
    <property type="entry name" value="MurE/MurF, N-terminal domain"/>
    <property type="match status" value="1"/>
</dbReference>
<dbReference type="InterPro" id="IPR004101">
    <property type="entry name" value="Mur_ligase_C"/>
</dbReference>
<dbReference type="InterPro" id="IPR036615">
    <property type="entry name" value="Mur_ligase_C_dom_sf"/>
</dbReference>
<dbReference type="PANTHER" id="PTHR43024:SF1">
    <property type="entry name" value="UDP-N-ACETYLMURAMOYL-TRIPEPTIDE--D-ALANYL-D-ALANINE LIGASE"/>
    <property type="match status" value="1"/>
</dbReference>
<evidence type="ECO:0000256" key="4">
    <source>
        <dbReference type="ARBA" id="ARBA00022741"/>
    </source>
</evidence>
<keyword evidence="8 10" id="KW-0131">Cell cycle</keyword>
<evidence type="ECO:0000256" key="6">
    <source>
        <dbReference type="ARBA" id="ARBA00022960"/>
    </source>
</evidence>
<dbReference type="SUPFAM" id="SSF53623">
    <property type="entry name" value="MurD-like peptide ligases, catalytic domain"/>
    <property type="match status" value="1"/>
</dbReference>
<dbReference type="InterPro" id="IPR051046">
    <property type="entry name" value="MurCDEF_CellWall_CoF430Synth"/>
</dbReference>
<accession>A4WQC9</accession>
<dbReference type="UniPathway" id="UPA00219"/>
<dbReference type="GO" id="GO:0047480">
    <property type="term" value="F:UDP-N-acetylmuramoyl-tripeptide-D-alanyl-D-alanine ligase activity"/>
    <property type="evidence" value="ECO:0007669"/>
    <property type="project" value="UniProtKB-UniRule"/>
</dbReference>
<dbReference type="eggNOG" id="COG0770">
    <property type="taxonomic scope" value="Bacteria"/>
</dbReference>
<gene>
    <name evidence="10" type="primary">murF</name>
    <name evidence="15" type="ordered locus">Rsph17025_0687</name>
</gene>
<dbReference type="GO" id="GO:0008766">
    <property type="term" value="F:UDP-N-acetylmuramoylalanyl-D-glutamyl-2,6-diaminopimelate-D-alanyl-D-alanine ligase activity"/>
    <property type="evidence" value="ECO:0007669"/>
    <property type="project" value="RHEA"/>
</dbReference>
<dbReference type="AlphaFoldDB" id="A4WQC9"/>
<evidence type="ECO:0000256" key="8">
    <source>
        <dbReference type="ARBA" id="ARBA00023306"/>
    </source>
</evidence>
<protein>
    <recommendedName>
        <fullName evidence="10 11">UDP-N-acetylmuramoyl-tripeptide--D-alanyl-D-alanine ligase</fullName>
        <ecNumber evidence="10 11">6.3.2.10</ecNumber>
    </recommendedName>
    <alternativeName>
        <fullName evidence="10">D-alanyl-D-alanine-adding enzyme</fullName>
    </alternativeName>
</protein>
<keyword evidence="9 10" id="KW-0961">Cell wall biogenesis/degradation</keyword>
<feature type="domain" description="Mur ligase central" evidence="14">
    <location>
        <begin position="107"/>
        <end position="296"/>
    </location>
</feature>
<dbReference type="InterPro" id="IPR035911">
    <property type="entry name" value="MurE/MurF_N"/>
</dbReference>
<organism evidence="15">
    <name type="scientific">Cereibacter sphaeroides (strain ATCC 17025 / ATH 2.4.3)</name>
    <name type="common">Rhodobacter sphaeroides</name>
    <dbReference type="NCBI Taxonomy" id="349102"/>
    <lineage>
        <taxon>Bacteria</taxon>
        <taxon>Pseudomonadati</taxon>
        <taxon>Pseudomonadota</taxon>
        <taxon>Alphaproteobacteria</taxon>
        <taxon>Rhodobacterales</taxon>
        <taxon>Paracoccaceae</taxon>
        <taxon>Cereibacter</taxon>
    </lineage>
</organism>
<keyword evidence="2 10" id="KW-0436">Ligase</keyword>
<evidence type="ECO:0000256" key="10">
    <source>
        <dbReference type="HAMAP-Rule" id="MF_02019"/>
    </source>
</evidence>
<comment type="subcellular location">
    <subcellularLocation>
        <location evidence="10 11">Cytoplasm</location>
    </subcellularLocation>
</comment>
<dbReference type="InterPro" id="IPR005863">
    <property type="entry name" value="UDP-N-AcMur_synth"/>
</dbReference>
<keyword evidence="4 10" id="KW-0547">Nucleotide-binding</keyword>
<dbReference type="InterPro" id="IPR000713">
    <property type="entry name" value="Mur_ligase_N"/>
</dbReference>
<evidence type="ECO:0000259" key="14">
    <source>
        <dbReference type="Pfam" id="PF08245"/>
    </source>
</evidence>
<keyword evidence="3 10" id="KW-0132">Cell division</keyword>
<dbReference type="InterPro" id="IPR036565">
    <property type="entry name" value="Mur-like_cat_sf"/>
</dbReference>
<dbReference type="GO" id="GO:0005737">
    <property type="term" value="C:cytoplasm"/>
    <property type="evidence" value="ECO:0007669"/>
    <property type="project" value="UniProtKB-SubCell"/>
</dbReference>
<keyword evidence="1 10" id="KW-0963">Cytoplasm</keyword>
<dbReference type="Gene3D" id="3.40.1190.10">
    <property type="entry name" value="Mur-like, catalytic domain"/>
    <property type="match status" value="1"/>
</dbReference>
<reference evidence="15" key="1">
    <citation type="submission" date="2007-04" db="EMBL/GenBank/DDBJ databases">
        <title>Complete sequence of chromosome of Rhodobacter sphaeroides ATCC 17025.</title>
        <authorList>
            <consortium name="US DOE Joint Genome Institute"/>
            <person name="Copeland A."/>
            <person name="Lucas S."/>
            <person name="Lapidus A."/>
            <person name="Barry K."/>
            <person name="Detter J.C."/>
            <person name="Glavina del Rio T."/>
            <person name="Hammon N."/>
            <person name="Israni S."/>
            <person name="Dalin E."/>
            <person name="Tice H."/>
            <person name="Pitluck S."/>
            <person name="Chertkov O."/>
            <person name="Brettin T."/>
            <person name="Bruce D."/>
            <person name="Han C."/>
            <person name="Schmutz J."/>
            <person name="Larimer F."/>
            <person name="Land M."/>
            <person name="Hauser L."/>
            <person name="Kyrpides N."/>
            <person name="Kim E."/>
            <person name="Richardson P."/>
            <person name="Mackenzie C."/>
            <person name="Choudhary M."/>
            <person name="Donohue T.J."/>
            <person name="Kaplan S."/>
        </authorList>
    </citation>
    <scope>NUCLEOTIDE SEQUENCE [LARGE SCALE GENOMIC DNA]</scope>
    <source>
        <strain evidence="15">ATCC 17025</strain>
    </source>
</reference>
<comment type="function">
    <text evidence="10 11">Involved in cell wall formation. Catalyzes the final step in the synthesis of UDP-N-acetylmuramoyl-pentapeptide, the precursor of murein.</text>
</comment>
<dbReference type="Pfam" id="PF08245">
    <property type="entry name" value="Mur_ligase_M"/>
    <property type="match status" value="1"/>
</dbReference>
<dbReference type="GO" id="GO:0008360">
    <property type="term" value="P:regulation of cell shape"/>
    <property type="evidence" value="ECO:0007669"/>
    <property type="project" value="UniProtKB-KW"/>
</dbReference>
<name>A4WQC9_CERS5</name>
<sequence length="481" mass="49854">MTPLWTSDEASAATGGRATRAFSATGVSIDSRTLRPGDLFVALKDQRDGHAFVAQALANGAAAALVSRIPDGLTDGAPLLLVPDVLEALAALGRAARARSRARVIGVTGSVGKTSTKEMLRAALRGQGTVHAAEASYNNHWGVPLTLARMPADVDFAVIEIGMNHPGEIAPLARLARPHLALITTVAPAHLEAFDSMTAIAEEKAAILEGLEPGGLAILPADLEVTPVLAARASALGVPAMTFGQSGAADWRLSDIQITPEATIARASHADQTFLFKVLTPGRHFAANALAVLAAAEALGLDLTITACDLGLWSPPAGRGTRERIALDPVDEAGFDLIDDAFNANPASVAASLELLAAMAPTDGVGRISTGRRIAILGDMLELGPTEAALHRAVADHPALAGIALVHCVGPRMRALHEALPRRQRGEWVETAAELVPRARLLVDAGDIVLVKGSKGIKVSLVVDALRKLGQSGPSRTRGAE</sequence>
<dbReference type="SUPFAM" id="SSF63418">
    <property type="entry name" value="MurE/MurF N-terminal domain"/>
    <property type="match status" value="1"/>
</dbReference>
<evidence type="ECO:0000259" key="12">
    <source>
        <dbReference type="Pfam" id="PF01225"/>
    </source>
</evidence>
<feature type="domain" description="Mur ligase N-terminal catalytic" evidence="12">
    <location>
        <begin position="25"/>
        <end position="94"/>
    </location>
</feature>
<evidence type="ECO:0000256" key="3">
    <source>
        <dbReference type="ARBA" id="ARBA00022618"/>
    </source>
</evidence>
<dbReference type="Pfam" id="PF01225">
    <property type="entry name" value="Mur_ligase"/>
    <property type="match status" value="1"/>
</dbReference>
<dbReference type="InterPro" id="IPR013221">
    <property type="entry name" value="Mur_ligase_cen"/>
</dbReference>
<proteinExistence type="inferred from homology"/>
<dbReference type="KEGG" id="rsq:Rsph17025_0687"/>
<dbReference type="EC" id="6.3.2.10" evidence="10 11"/>
<keyword evidence="6 10" id="KW-0133">Cell shape</keyword>
<dbReference type="EMBL" id="CP000661">
    <property type="protein sequence ID" value="ABP69593.1"/>
    <property type="molecule type" value="Genomic_DNA"/>
</dbReference>
<dbReference type="BioCyc" id="RSPH349102:G1G8M-709-MONOMER"/>
<evidence type="ECO:0000256" key="7">
    <source>
        <dbReference type="ARBA" id="ARBA00022984"/>
    </source>
</evidence>
<comment type="similarity">
    <text evidence="10">Belongs to the MurCDEF family. MurF subfamily.</text>
</comment>
<evidence type="ECO:0000313" key="15">
    <source>
        <dbReference type="EMBL" id="ABP69593.1"/>
    </source>
</evidence>
<dbReference type="PANTHER" id="PTHR43024">
    <property type="entry name" value="UDP-N-ACETYLMURAMOYL-TRIPEPTIDE--D-ALANYL-D-ALANINE LIGASE"/>
    <property type="match status" value="1"/>
</dbReference>
<dbReference type="GO" id="GO:0071555">
    <property type="term" value="P:cell wall organization"/>
    <property type="evidence" value="ECO:0007669"/>
    <property type="project" value="UniProtKB-KW"/>
</dbReference>
<dbReference type="GO" id="GO:0005524">
    <property type="term" value="F:ATP binding"/>
    <property type="evidence" value="ECO:0007669"/>
    <property type="project" value="UniProtKB-UniRule"/>
</dbReference>